<reference evidence="2 3" key="1">
    <citation type="journal article" date="2011" name="Proc. Natl. Acad. Sci. U.S.A.">
        <title>Evolutionary erosion of yeast sex chromosomes by mating-type switching accidents.</title>
        <authorList>
            <person name="Gordon J.L."/>
            <person name="Armisen D."/>
            <person name="Proux-Wera E."/>
            <person name="Oheigeartaigh S.S."/>
            <person name="Byrne K.P."/>
            <person name="Wolfe K.H."/>
        </authorList>
    </citation>
    <scope>NUCLEOTIDE SEQUENCE [LARGE SCALE GENOMIC DNA]</scope>
    <source>
        <strain evidence="3">ATCC 10662 / CBS 1146 / NBRC 0425 / NCYC 2629 / NRRL Y-866</strain>
    </source>
</reference>
<evidence type="ECO:0000313" key="2">
    <source>
        <dbReference type="EMBL" id="CCE91458.1"/>
    </source>
</evidence>
<evidence type="ECO:0008006" key="4">
    <source>
        <dbReference type="Google" id="ProtNLM"/>
    </source>
</evidence>
<feature type="transmembrane region" description="Helical" evidence="1">
    <location>
        <begin position="12"/>
        <end position="29"/>
    </location>
</feature>
<organism evidence="2 3">
    <name type="scientific">Torulaspora delbrueckii</name>
    <name type="common">Yeast</name>
    <name type="synonym">Candida colliculosa</name>
    <dbReference type="NCBI Taxonomy" id="4950"/>
    <lineage>
        <taxon>Eukaryota</taxon>
        <taxon>Fungi</taxon>
        <taxon>Dikarya</taxon>
        <taxon>Ascomycota</taxon>
        <taxon>Saccharomycotina</taxon>
        <taxon>Saccharomycetes</taxon>
        <taxon>Saccharomycetales</taxon>
        <taxon>Saccharomycetaceae</taxon>
        <taxon>Torulaspora</taxon>
    </lineage>
</organism>
<dbReference type="PANTHER" id="PTHR28011:SF1">
    <property type="entry name" value="NON-CLASSICAL EXPORT PROTEIN 1"/>
    <property type="match status" value="1"/>
</dbReference>
<sequence>MSNQAPYLLGRFIDPLFAIAVGTLSYFSYENKVGRPEGHRLSELIKKKYNRKYSSPTTASP</sequence>
<dbReference type="FunCoup" id="G8ZSG6">
    <property type="interactions" value="15"/>
</dbReference>
<proteinExistence type="predicted"/>
<dbReference type="GO" id="GO:0009306">
    <property type="term" value="P:protein secretion"/>
    <property type="evidence" value="ECO:0007669"/>
    <property type="project" value="EnsemblFungi"/>
</dbReference>
<dbReference type="AlphaFoldDB" id="G8ZSG6"/>
<dbReference type="PANTHER" id="PTHR28011">
    <property type="entry name" value="NON-CLASSICAL EXPORT PROTEIN 1"/>
    <property type="match status" value="1"/>
</dbReference>
<keyword evidence="1" id="KW-0472">Membrane</keyword>
<gene>
    <name evidence="2" type="primary">TDEL0C05690</name>
    <name evidence="2" type="ORF">TDEL_0C05690</name>
</gene>
<keyword evidence="1" id="KW-0812">Transmembrane</keyword>
<evidence type="ECO:0000313" key="3">
    <source>
        <dbReference type="Proteomes" id="UP000005627"/>
    </source>
</evidence>
<dbReference type="GeneID" id="11500793"/>
<dbReference type="eggNOG" id="ENOG502SBQ0">
    <property type="taxonomic scope" value="Eukaryota"/>
</dbReference>
<dbReference type="HOGENOM" id="CLU_188578_1_0_1"/>
<keyword evidence="3" id="KW-1185">Reference proteome</keyword>
<dbReference type="Pfam" id="PF11654">
    <property type="entry name" value="NCE101"/>
    <property type="match status" value="1"/>
</dbReference>
<accession>G8ZSG6</accession>
<dbReference type="OrthoDB" id="2155101at2759"/>
<protein>
    <recommendedName>
        <fullName evidence="4">Non-classical export protein 1</fullName>
    </recommendedName>
</protein>
<name>G8ZSG6_TORDE</name>
<dbReference type="InParanoid" id="G8ZSG6"/>
<dbReference type="Proteomes" id="UP000005627">
    <property type="component" value="Chromosome 3"/>
</dbReference>
<keyword evidence="1" id="KW-1133">Transmembrane helix</keyword>
<dbReference type="InterPro" id="IPR024242">
    <property type="entry name" value="NCE101"/>
</dbReference>
<dbReference type="KEGG" id="tdl:TDEL_0C05690"/>
<evidence type="ECO:0000256" key="1">
    <source>
        <dbReference type="SAM" id="Phobius"/>
    </source>
</evidence>
<dbReference type="RefSeq" id="XP_003680669.1">
    <property type="nucleotide sequence ID" value="XM_003680621.1"/>
</dbReference>
<dbReference type="EMBL" id="HE616744">
    <property type="protein sequence ID" value="CCE91458.1"/>
    <property type="molecule type" value="Genomic_DNA"/>
</dbReference>